<dbReference type="Proteomes" id="UP000027361">
    <property type="component" value="Unassembled WGS sequence"/>
</dbReference>
<dbReference type="STRING" id="1037660.A0A066VMC7"/>
<feature type="transmembrane region" description="Helical" evidence="6">
    <location>
        <begin position="20"/>
        <end position="39"/>
    </location>
</feature>
<evidence type="ECO:0000256" key="5">
    <source>
        <dbReference type="ARBA" id="ARBA00023136"/>
    </source>
</evidence>
<dbReference type="InParanoid" id="A0A066VMC7"/>
<reference evidence="8 9" key="1">
    <citation type="submission" date="2014-05" db="EMBL/GenBank/DDBJ databases">
        <title>Draft genome sequence of a rare smut relative, Tilletiaria anomala UBC 951.</title>
        <authorList>
            <consortium name="DOE Joint Genome Institute"/>
            <person name="Toome M."/>
            <person name="Kuo A."/>
            <person name="Henrissat B."/>
            <person name="Lipzen A."/>
            <person name="Tritt A."/>
            <person name="Yoshinaga Y."/>
            <person name="Zane M."/>
            <person name="Barry K."/>
            <person name="Grigoriev I.V."/>
            <person name="Spatafora J.W."/>
            <person name="Aimea M.C."/>
        </authorList>
    </citation>
    <scope>NUCLEOTIDE SEQUENCE [LARGE SCALE GENOMIC DNA]</scope>
    <source>
        <strain evidence="8 9">UBC 951</strain>
    </source>
</reference>
<organism evidence="8 9">
    <name type="scientific">Tilletiaria anomala (strain ATCC 24038 / CBS 436.72 / UBC 951)</name>
    <dbReference type="NCBI Taxonomy" id="1037660"/>
    <lineage>
        <taxon>Eukaryota</taxon>
        <taxon>Fungi</taxon>
        <taxon>Dikarya</taxon>
        <taxon>Basidiomycota</taxon>
        <taxon>Ustilaginomycotina</taxon>
        <taxon>Exobasidiomycetes</taxon>
        <taxon>Georgefischeriales</taxon>
        <taxon>Tilletiariaceae</taxon>
        <taxon>Tilletiaria</taxon>
    </lineage>
</organism>
<gene>
    <name evidence="8" type="ORF">K437DRAFT_157053</name>
</gene>
<evidence type="ECO:0000256" key="6">
    <source>
        <dbReference type="SAM" id="Phobius"/>
    </source>
</evidence>
<evidence type="ECO:0000259" key="7">
    <source>
        <dbReference type="Pfam" id="PF03798"/>
    </source>
</evidence>
<dbReference type="InterPro" id="IPR016439">
    <property type="entry name" value="Lag1/Lac1-like"/>
</dbReference>
<feature type="domain" description="TLC" evidence="7">
    <location>
        <begin position="1"/>
        <end position="66"/>
    </location>
</feature>
<dbReference type="AlphaFoldDB" id="A0A066VMC7"/>
<comment type="subcellular location">
    <subcellularLocation>
        <location evidence="1">Membrane</location>
        <topology evidence="1">Multi-pass membrane protein</topology>
    </subcellularLocation>
</comment>
<evidence type="ECO:0000256" key="3">
    <source>
        <dbReference type="ARBA" id="ARBA00022692"/>
    </source>
</evidence>
<keyword evidence="9" id="KW-1185">Reference proteome</keyword>
<dbReference type="OrthoDB" id="537032at2759"/>
<protein>
    <submittedName>
        <fullName evidence="8">LAG1-domain-containing protein</fullName>
    </submittedName>
</protein>
<proteinExistence type="inferred from homology"/>
<keyword evidence="5 6" id="KW-0472">Membrane</keyword>
<dbReference type="GeneID" id="25261701"/>
<dbReference type="GO" id="GO:0016020">
    <property type="term" value="C:membrane"/>
    <property type="evidence" value="ECO:0007669"/>
    <property type="project" value="UniProtKB-SubCell"/>
</dbReference>
<dbReference type="GO" id="GO:0046513">
    <property type="term" value="P:ceramide biosynthetic process"/>
    <property type="evidence" value="ECO:0007669"/>
    <property type="project" value="InterPro"/>
</dbReference>
<dbReference type="Pfam" id="PF03798">
    <property type="entry name" value="TRAM_LAG1_CLN8"/>
    <property type="match status" value="1"/>
</dbReference>
<evidence type="ECO:0000313" key="9">
    <source>
        <dbReference type="Proteomes" id="UP000027361"/>
    </source>
</evidence>
<evidence type="ECO:0000256" key="4">
    <source>
        <dbReference type="ARBA" id="ARBA00022989"/>
    </source>
</evidence>
<dbReference type="InterPro" id="IPR006634">
    <property type="entry name" value="TLC-dom"/>
</dbReference>
<comment type="similarity">
    <text evidence="2">Belongs to the sphingosine N-acyltransferase family.</text>
</comment>
<evidence type="ECO:0000256" key="2">
    <source>
        <dbReference type="ARBA" id="ARBA00009808"/>
    </source>
</evidence>
<evidence type="ECO:0000256" key="1">
    <source>
        <dbReference type="ARBA" id="ARBA00004141"/>
    </source>
</evidence>
<keyword evidence="4 6" id="KW-1133">Transmembrane helix</keyword>
<keyword evidence="3 6" id="KW-0812">Transmembrane</keyword>
<dbReference type="PANTHER" id="PTHR12560:SF0">
    <property type="entry name" value="LD18904P"/>
    <property type="match status" value="1"/>
</dbReference>
<comment type="caution">
    <text evidence="8">The sequence shown here is derived from an EMBL/GenBank/DDBJ whole genome shotgun (WGS) entry which is preliminary data.</text>
</comment>
<dbReference type="EMBL" id="JMSN01000066">
    <property type="protein sequence ID" value="KDN42872.1"/>
    <property type="molecule type" value="Genomic_DNA"/>
</dbReference>
<dbReference type="HOGENOM" id="CLU_2251910_0_0_1"/>
<dbReference type="RefSeq" id="XP_013242206.1">
    <property type="nucleotide sequence ID" value="XM_013386752.1"/>
</dbReference>
<dbReference type="PANTHER" id="PTHR12560">
    <property type="entry name" value="LONGEVITY ASSURANCE FACTOR 1 LAG1"/>
    <property type="match status" value="1"/>
</dbReference>
<evidence type="ECO:0000313" key="8">
    <source>
        <dbReference type="EMBL" id="KDN42872.1"/>
    </source>
</evidence>
<name>A0A066VMC7_TILAU</name>
<sequence>MHQILVLNLEARRKDCEQMFAHHVIAIALIVSSYITNYHRIGNAILCLMDPSDILLSVSGRILTTIRLWPAISRPFLSALSGGKMLAIYWPSKRFVTLTLPFSS</sequence>
<dbReference type="GO" id="GO:0050291">
    <property type="term" value="F:sphingosine N-acyltransferase activity"/>
    <property type="evidence" value="ECO:0007669"/>
    <property type="project" value="InterPro"/>
</dbReference>
<accession>A0A066VMC7</accession>